<sequence>MHHPIKTMEKTSPMECNSHVNRGKIVLCLFRNFIKNCSALRNIPSSMTTQLLVFESTRQHMFISFAFAVVTVTLIVLVYAHKYTHLAFISKC</sequence>
<protein>
    <submittedName>
        <fullName evidence="2">Alternative protein WLS</fullName>
    </submittedName>
</protein>
<organism evidence="2">
    <name type="scientific">Homo sapiens</name>
    <name type="common">Human</name>
    <dbReference type="NCBI Taxonomy" id="9606"/>
    <lineage>
        <taxon>Eukaryota</taxon>
        <taxon>Metazoa</taxon>
        <taxon>Chordata</taxon>
        <taxon>Craniata</taxon>
        <taxon>Vertebrata</taxon>
        <taxon>Euteleostomi</taxon>
        <taxon>Mammalia</taxon>
        <taxon>Eutheria</taxon>
        <taxon>Euarchontoglires</taxon>
        <taxon>Primates</taxon>
        <taxon>Haplorrhini</taxon>
        <taxon>Catarrhini</taxon>
        <taxon>Hominidae</taxon>
        <taxon>Homo</taxon>
    </lineage>
</organism>
<name>L8E8F2_HUMAN</name>
<feature type="transmembrane region" description="Helical" evidence="1">
    <location>
        <begin position="61"/>
        <end position="80"/>
    </location>
</feature>
<keyword evidence="1" id="KW-0812">Transmembrane</keyword>
<dbReference type="OrthoDB" id="5804250at2759"/>
<proteinExistence type="predicted"/>
<gene>
    <name evidence="2" type="primary">WLS</name>
</gene>
<evidence type="ECO:0000313" key="2">
    <source>
        <dbReference type="EMBL" id="CCQ43006.1"/>
    </source>
</evidence>
<dbReference type="ChiTaRS" id="WLS">
    <property type="organism name" value="human"/>
</dbReference>
<keyword evidence="1" id="KW-0472">Membrane</keyword>
<dbReference type="EMBL" id="HF583509">
    <property type="protein sequence ID" value="CCQ43006.1"/>
    <property type="molecule type" value="Genomic_DNA"/>
</dbReference>
<keyword evidence="1" id="KW-1133">Transmembrane helix</keyword>
<accession>L8E8F2</accession>
<dbReference type="AlphaFoldDB" id="L8E8F2"/>
<evidence type="ECO:0000256" key="1">
    <source>
        <dbReference type="SAM" id="Phobius"/>
    </source>
</evidence>
<reference evidence="2" key="1">
    <citation type="journal article" date="2013" name="PLoS ONE">
        <title>Direct detection of alternative open reading frames translation products in human significantly expands the proteome.</title>
        <authorList>
            <person name="Vanderperre B."/>
            <person name="Lucier J.-F."/>
            <person name="Motard J."/>
            <person name="Tremblay G."/>
            <person name="Vanderperre S."/>
            <person name="Wisztorski M."/>
            <person name="Salzet M."/>
            <person name="Boisvert F.-M."/>
            <person name="Roucou X."/>
        </authorList>
    </citation>
    <scope>NUCLEOTIDE SEQUENCE</scope>
</reference>